<comment type="caution">
    <text evidence="1">The sequence shown here is derived from an EMBL/GenBank/DDBJ whole genome shotgun (WGS) entry which is preliminary data.</text>
</comment>
<name>A0A444JFA7_9BACT</name>
<sequence>MKKKISVSMQNRADLSTTGAIHDPHLFLLHCWVFLAACTLTLLFAVNAQTATSPNKQNSLFTEVDSRDYAYRDDTDTVARSRAVQVDITQLGGQQQFVSQSKQAQPTRTESSPYIQLNLFDDLIVQAKHKKNYKNASGSLTWIGNIEGQSASLAIFIVRNSSVYGLVEVPNVGSFSIRPNAEGTHTIEQIRANAFLSGEDDFVIPDSATPGTAPYLLMNDVESSAVEISNDDGSIIDVYVAYDQDASGGSVAAADAQSYAELFIAYTNQAYENSKINQRVWLVGNVDGYNYTDPDSTSLNTDLEAAQKGLITGLHDKRDEYHADLVMFIPPYTGSNCGGLAYVQTSNDDDVGWNTFAFSTMTACLSGATFAHELGHNMGSQHDWYENSSTLPATIAHGYVDTINEFRTIMSYSSRCTALGISCPTIPNFSNPAVSYNGGATGVPSGTSSACAVGDARPGIECDADNTTNFNTKALITSRFRDSRVTWAGTIDTNWATAGNWSFNQGAPGDTEPVSRVPRSYDNVYIPAGLTNYPTISGTASARELTIADGASLNMTTGTLIVGWSWEDNGGFNATGGTVVFAGPIGVTVTSSSAFQNVQIGTGADTSVVTLEGNLDIDGNLHIQAGASFDASSYAIHLAGNWTEDDATGFTSSGTSTVVFDGSNQTVNKVTSVSLLNEDFSSYNNTSSCTSGKPSGWANSDGDYYQCDLIVDGDGAANRWRSQTDGYLYTPALNLQKGAVYQLQYDVAIRQNWTDNDGLLSPQTVSVHLGTAQSSAAMTTILSSESSETTIAYQTRTISNITVATSGTYYIGFRAQQAGNDYTSFDDISLTGVGSISFYNLLVSSGTTTFGGDVRIDNNLQTDNGGTIDFLTNSVIVEGAVTNNGALKQTKTAANSTTTAFGQIKNAAGTSDKYYGLEITPSSGSMGETTVEIKGNQTCSGSGIPAAGVKRCYTVTPTSSQTADVKFYYRSAESNSNTTPDVYLQTGGSWTAQATSAHGGSNEAIWATGSGLTSYGTFSLSSGTPANSKGFLPAIFLLLLK</sequence>
<reference evidence="1 2" key="1">
    <citation type="submission" date="2017-01" db="EMBL/GenBank/DDBJ databases">
        <title>The cable genome- insights into the physiology and evolution of filamentous bacteria capable of sulfide oxidation via long distance electron transfer.</title>
        <authorList>
            <person name="Schreiber L."/>
            <person name="Bjerg J.T."/>
            <person name="Boggild A."/>
            <person name="Van De Vossenberg J."/>
            <person name="Meysman F."/>
            <person name="Nielsen L.P."/>
            <person name="Schramm A."/>
            <person name="Kjeldsen K.U."/>
        </authorList>
    </citation>
    <scope>NUCLEOTIDE SEQUENCE [LARGE SCALE GENOMIC DNA]</scope>
    <source>
        <strain evidence="1">A5</strain>
    </source>
</reference>
<evidence type="ECO:0000313" key="1">
    <source>
        <dbReference type="EMBL" id="RWX51772.1"/>
    </source>
</evidence>
<dbReference type="GO" id="GO:0008237">
    <property type="term" value="F:metallopeptidase activity"/>
    <property type="evidence" value="ECO:0007669"/>
    <property type="project" value="InterPro"/>
</dbReference>
<dbReference type="EMBL" id="MTKS01000083">
    <property type="protein sequence ID" value="RWX51772.1"/>
    <property type="molecule type" value="Genomic_DNA"/>
</dbReference>
<protein>
    <submittedName>
        <fullName evidence="1">Metallo-peptidase family M12B Reprolysin-like</fullName>
    </submittedName>
</protein>
<gene>
    <name evidence="1" type="ORF">VU01_10831</name>
</gene>
<dbReference type="Proteomes" id="UP000288892">
    <property type="component" value="Unassembled WGS sequence"/>
</dbReference>
<keyword evidence="2" id="KW-1185">Reference proteome</keyword>
<proteinExistence type="predicted"/>
<dbReference type="Pfam" id="PF13583">
    <property type="entry name" value="Reprolysin_4"/>
    <property type="match status" value="1"/>
</dbReference>
<evidence type="ECO:0000313" key="2">
    <source>
        <dbReference type="Proteomes" id="UP000288892"/>
    </source>
</evidence>
<dbReference type="Gene3D" id="3.40.390.10">
    <property type="entry name" value="Collagenase (Catalytic Domain)"/>
    <property type="match status" value="1"/>
</dbReference>
<dbReference type="InterPro" id="IPR024079">
    <property type="entry name" value="MetalloPept_cat_dom_sf"/>
</dbReference>
<dbReference type="AlphaFoldDB" id="A0A444JFA7"/>
<dbReference type="SUPFAM" id="SSF55486">
    <property type="entry name" value="Metalloproteases ('zincins'), catalytic domain"/>
    <property type="match status" value="1"/>
</dbReference>
<organism evidence="1 2">
    <name type="scientific">Candidatus Electrothrix marina</name>
    <dbReference type="NCBI Taxonomy" id="1859130"/>
    <lineage>
        <taxon>Bacteria</taxon>
        <taxon>Pseudomonadati</taxon>
        <taxon>Thermodesulfobacteriota</taxon>
        <taxon>Desulfobulbia</taxon>
        <taxon>Desulfobulbales</taxon>
        <taxon>Desulfobulbaceae</taxon>
        <taxon>Candidatus Electrothrix</taxon>
    </lineage>
</organism>
<accession>A0A444JFA7</accession>